<feature type="region of interest" description="Disordered" evidence="1">
    <location>
        <begin position="252"/>
        <end position="294"/>
    </location>
</feature>
<dbReference type="RefSeq" id="XP_040691150.1">
    <property type="nucleotide sequence ID" value="XM_040831912.1"/>
</dbReference>
<dbReference type="Proteomes" id="UP000184383">
    <property type="component" value="Unassembled WGS sequence"/>
</dbReference>
<dbReference type="OrthoDB" id="5296805at2759"/>
<reference evidence="3" key="1">
    <citation type="journal article" date="2017" name="Genome Biol.">
        <title>Comparative genomics reveals high biological diversity and specific adaptations in the industrially and medically important fungal genus Aspergillus.</title>
        <authorList>
            <person name="de Vries R.P."/>
            <person name="Riley R."/>
            <person name="Wiebenga A."/>
            <person name="Aguilar-Osorio G."/>
            <person name="Amillis S."/>
            <person name="Uchima C.A."/>
            <person name="Anderluh G."/>
            <person name="Asadollahi M."/>
            <person name="Askin M."/>
            <person name="Barry K."/>
            <person name="Battaglia E."/>
            <person name="Bayram O."/>
            <person name="Benocci T."/>
            <person name="Braus-Stromeyer S.A."/>
            <person name="Caldana C."/>
            <person name="Canovas D."/>
            <person name="Cerqueira G.C."/>
            <person name="Chen F."/>
            <person name="Chen W."/>
            <person name="Choi C."/>
            <person name="Clum A."/>
            <person name="Dos Santos R.A."/>
            <person name="Damasio A.R."/>
            <person name="Diallinas G."/>
            <person name="Emri T."/>
            <person name="Fekete E."/>
            <person name="Flipphi M."/>
            <person name="Freyberg S."/>
            <person name="Gallo A."/>
            <person name="Gournas C."/>
            <person name="Habgood R."/>
            <person name="Hainaut M."/>
            <person name="Harispe M.L."/>
            <person name="Henrissat B."/>
            <person name="Hilden K.S."/>
            <person name="Hope R."/>
            <person name="Hossain A."/>
            <person name="Karabika E."/>
            <person name="Karaffa L."/>
            <person name="Karanyi Z."/>
            <person name="Krasevec N."/>
            <person name="Kuo A."/>
            <person name="Kusch H."/>
            <person name="LaButti K."/>
            <person name="Lagendijk E.L."/>
            <person name="Lapidus A."/>
            <person name="Levasseur A."/>
            <person name="Lindquist E."/>
            <person name="Lipzen A."/>
            <person name="Logrieco A.F."/>
            <person name="MacCabe A."/>
            <person name="Maekelae M.R."/>
            <person name="Malavazi I."/>
            <person name="Melin P."/>
            <person name="Meyer V."/>
            <person name="Mielnichuk N."/>
            <person name="Miskei M."/>
            <person name="Molnar A.P."/>
            <person name="Mule G."/>
            <person name="Ngan C.Y."/>
            <person name="Orejas M."/>
            <person name="Orosz E."/>
            <person name="Ouedraogo J.P."/>
            <person name="Overkamp K.M."/>
            <person name="Park H.-S."/>
            <person name="Perrone G."/>
            <person name="Piumi F."/>
            <person name="Punt P.J."/>
            <person name="Ram A.F."/>
            <person name="Ramon A."/>
            <person name="Rauscher S."/>
            <person name="Record E."/>
            <person name="Riano-Pachon D.M."/>
            <person name="Robert V."/>
            <person name="Roehrig J."/>
            <person name="Ruller R."/>
            <person name="Salamov A."/>
            <person name="Salih N.S."/>
            <person name="Samson R.A."/>
            <person name="Sandor E."/>
            <person name="Sanguinetti M."/>
            <person name="Schuetze T."/>
            <person name="Sepcic K."/>
            <person name="Shelest E."/>
            <person name="Sherlock G."/>
            <person name="Sophianopoulou V."/>
            <person name="Squina F.M."/>
            <person name="Sun H."/>
            <person name="Susca A."/>
            <person name="Todd R.B."/>
            <person name="Tsang A."/>
            <person name="Unkles S.E."/>
            <person name="van de Wiele N."/>
            <person name="van Rossen-Uffink D."/>
            <person name="Oliveira J.V."/>
            <person name="Vesth T.C."/>
            <person name="Visser J."/>
            <person name="Yu J.-H."/>
            <person name="Zhou M."/>
            <person name="Andersen M.R."/>
            <person name="Archer D.B."/>
            <person name="Baker S.E."/>
            <person name="Benoit I."/>
            <person name="Brakhage A.A."/>
            <person name="Braus G.H."/>
            <person name="Fischer R."/>
            <person name="Frisvad J.C."/>
            <person name="Goldman G.H."/>
            <person name="Houbraken J."/>
            <person name="Oakley B."/>
            <person name="Pocsi I."/>
            <person name="Scazzocchio C."/>
            <person name="Seiboth B."/>
            <person name="vanKuyk P.A."/>
            <person name="Wortman J."/>
            <person name="Dyer P.S."/>
            <person name="Grigoriev I.V."/>
        </authorList>
    </citation>
    <scope>NUCLEOTIDE SEQUENCE [LARGE SCALE GENOMIC DNA]</scope>
    <source>
        <strain evidence="3">DTO 134E9</strain>
    </source>
</reference>
<proteinExistence type="predicted"/>
<dbReference type="GeneID" id="63747760"/>
<feature type="compositionally biased region" description="Basic and acidic residues" evidence="1">
    <location>
        <begin position="135"/>
        <end position="167"/>
    </location>
</feature>
<dbReference type="VEuPathDB" id="FungiDB:ASPWEDRAFT_182342"/>
<gene>
    <name evidence="2" type="ORF">ASPWEDRAFT_182342</name>
</gene>
<organism evidence="2 3">
    <name type="scientific">Aspergillus wentii DTO 134E9</name>
    <dbReference type="NCBI Taxonomy" id="1073089"/>
    <lineage>
        <taxon>Eukaryota</taxon>
        <taxon>Fungi</taxon>
        <taxon>Dikarya</taxon>
        <taxon>Ascomycota</taxon>
        <taxon>Pezizomycotina</taxon>
        <taxon>Eurotiomycetes</taxon>
        <taxon>Eurotiomycetidae</taxon>
        <taxon>Eurotiales</taxon>
        <taxon>Aspergillaceae</taxon>
        <taxon>Aspergillus</taxon>
        <taxon>Aspergillus subgen. Cremei</taxon>
    </lineage>
</organism>
<evidence type="ECO:0000256" key="1">
    <source>
        <dbReference type="SAM" id="MobiDB-lite"/>
    </source>
</evidence>
<feature type="compositionally biased region" description="Basic residues" evidence="1">
    <location>
        <begin position="275"/>
        <end position="286"/>
    </location>
</feature>
<sequence>MSSSQTHRREKDCQQRLVDELVRKYYKKTEPSPVLRDILQKSEDSSLLIQALRRQVSLVKCRSQAFEDSQITIYDRALLVLSKYGDDPEGLGALELYLTEFLGVVPIGAVSEGKDIVVKHIGLQSVLSKSAASEKVTRKSSVSERRSKSESGRRAHTAPRPDHGYRERRIKSSASTSSDDAQLLHEKVERILDVYRKAKDEFYNKKQSDGMEDPSSVRFLRDTAENALNYLHSHGLQDHKLVPELESVFRSARDKATELSGGRKRRFEETASSHSHSRSRNLKRRRGLVDSYRP</sequence>
<accession>A0A1L9RRD2</accession>
<feature type="region of interest" description="Disordered" evidence="1">
    <location>
        <begin position="134"/>
        <end position="182"/>
    </location>
</feature>
<keyword evidence="3" id="KW-1185">Reference proteome</keyword>
<dbReference type="STRING" id="1073089.A0A1L9RRD2"/>
<evidence type="ECO:0000313" key="3">
    <source>
        <dbReference type="Proteomes" id="UP000184383"/>
    </source>
</evidence>
<evidence type="ECO:0000313" key="2">
    <source>
        <dbReference type="EMBL" id="OJJ37474.1"/>
    </source>
</evidence>
<dbReference type="EMBL" id="KV878211">
    <property type="protein sequence ID" value="OJJ37474.1"/>
    <property type="molecule type" value="Genomic_DNA"/>
</dbReference>
<name>A0A1L9RRD2_ASPWE</name>
<dbReference type="AlphaFoldDB" id="A0A1L9RRD2"/>
<protein>
    <submittedName>
        <fullName evidence="2">Uncharacterized protein</fullName>
    </submittedName>
</protein>